<evidence type="ECO:0000313" key="1">
    <source>
        <dbReference type="EMBL" id="KAI5393104.1"/>
    </source>
</evidence>
<comment type="caution">
    <text evidence="1">The sequence shown here is derived from an EMBL/GenBank/DDBJ whole genome shotgun (WGS) entry which is preliminary data.</text>
</comment>
<protein>
    <submittedName>
        <fullName evidence="1">Uncharacterized protein</fullName>
    </submittedName>
</protein>
<organism evidence="1 2">
    <name type="scientific">Pisum sativum</name>
    <name type="common">Garden pea</name>
    <name type="synonym">Lathyrus oleraceus</name>
    <dbReference type="NCBI Taxonomy" id="3888"/>
    <lineage>
        <taxon>Eukaryota</taxon>
        <taxon>Viridiplantae</taxon>
        <taxon>Streptophyta</taxon>
        <taxon>Embryophyta</taxon>
        <taxon>Tracheophyta</taxon>
        <taxon>Spermatophyta</taxon>
        <taxon>Magnoliopsida</taxon>
        <taxon>eudicotyledons</taxon>
        <taxon>Gunneridae</taxon>
        <taxon>Pentapetalae</taxon>
        <taxon>rosids</taxon>
        <taxon>fabids</taxon>
        <taxon>Fabales</taxon>
        <taxon>Fabaceae</taxon>
        <taxon>Papilionoideae</taxon>
        <taxon>50 kb inversion clade</taxon>
        <taxon>NPAAA clade</taxon>
        <taxon>Hologalegina</taxon>
        <taxon>IRL clade</taxon>
        <taxon>Fabeae</taxon>
        <taxon>Lathyrus</taxon>
    </lineage>
</organism>
<gene>
    <name evidence="1" type="ORF">KIW84_060299</name>
</gene>
<reference evidence="1 2" key="1">
    <citation type="journal article" date="2022" name="Nat. Genet.">
        <title>Improved pea reference genome and pan-genome highlight genomic features and evolutionary characteristics.</title>
        <authorList>
            <person name="Yang T."/>
            <person name="Liu R."/>
            <person name="Luo Y."/>
            <person name="Hu S."/>
            <person name="Wang D."/>
            <person name="Wang C."/>
            <person name="Pandey M.K."/>
            <person name="Ge S."/>
            <person name="Xu Q."/>
            <person name="Li N."/>
            <person name="Li G."/>
            <person name="Huang Y."/>
            <person name="Saxena R.K."/>
            <person name="Ji Y."/>
            <person name="Li M."/>
            <person name="Yan X."/>
            <person name="He Y."/>
            <person name="Liu Y."/>
            <person name="Wang X."/>
            <person name="Xiang C."/>
            <person name="Varshney R.K."/>
            <person name="Ding H."/>
            <person name="Gao S."/>
            <person name="Zong X."/>
        </authorList>
    </citation>
    <scope>NUCLEOTIDE SEQUENCE [LARGE SCALE GENOMIC DNA]</scope>
    <source>
        <strain evidence="1 2">cv. Zhongwan 6</strain>
    </source>
</reference>
<dbReference type="AlphaFoldDB" id="A0A9D4VZ98"/>
<dbReference type="Proteomes" id="UP001058974">
    <property type="component" value="Chromosome 6"/>
</dbReference>
<evidence type="ECO:0000313" key="2">
    <source>
        <dbReference type="Proteomes" id="UP001058974"/>
    </source>
</evidence>
<proteinExistence type="predicted"/>
<dbReference type="Gramene" id="Psat06G0029900-T1">
    <property type="protein sequence ID" value="KAI5393104.1"/>
    <property type="gene ID" value="KIW84_060299"/>
</dbReference>
<accession>A0A9D4VZ98</accession>
<dbReference type="EMBL" id="JAMSHJ010000006">
    <property type="protein sequence ID" value="KAI5393104.1"/>
    <property type="molecule type" value="Genomic_DNA"/>
</dbReference>
<name>A0A9D4VZ98_PEA</name>
<keyword evidence="2" id="KW-1185">Reference proteome</keyword>
<sequence>METQKRHNALSVVTQRKLNFQFGGKRFNVNKQTVNDSHDRDKFDEREFQARVIIWLASQEMEGRNGNKGLQPTLSLSLQPQALLMHASHGFSIKRSLQNFLHKRNKRIQGHVSIGRPHDNNSTT</sequence>